<reference evidence="1 2" key="1">
    <citation type="submission" date="2015-01" db="EMBL/GenBank/DDBJ databases">
        <title>Comparative genomics of the lactic acid bacteria isolated from the honey bee gut.</title>
        <authorList>
            <person name="Ellegaard K.M."/>
            <person name="Tamarit D."/>
            <person name="Javelind E."/>
            <person name="Olofsson T."/>
            <person name="Andersson S.G."/>
            <person name="Vasquez A."/>
        </authorList>
    </citation>
    <scope>NUCLEOTIDE SEQUENCE [LARGE SCALE GENOMIC DNA]</scope>
    <source>
        <strain evidence="1 2">Hma8</strain>
        <plasmid evidence="1">pHma8p1</plasmid>
    </source>
</reference>
<protein>
    <submittedName>
        <fullName evidence="1">Uncharacterized protein</fullName>
    </submittedName>
</protein>
<evidence type="ECO:0000313" key="1">
    <source>
        <dbReference type="EMBL" id="KJY54706.1"/>
    </source>
</evidence>
<proteinExistence type="predicted"/>
<keyword evidence="1" id="KW-0614">Plasmid</keyword>
<dbReference type="OrthoDB" id="9867178at2"/>
<dbReference type="EMBL" id="JXLI01000019">
    <property type="protein sequence ID" value="KJY54706.1"/>
    <property type="molecule type" value="Genomic_DNA"/>
</dbReference>
<evidence type="ECO:0000313" key="2">
    <source>
        <dbReference type="Proteomes" id="UP000033531"/>
    </source>
</evidence>
<accession>A0A0F4LAV3</accession>
<organism evidence="1 2">
    <name type="scientific">Lactobacillus melliventris</name>
    <dbReference type="NCBI Taxonomy" id="1218507"/>
    <lineage>
        <taxon>Bacteria</taxon>
        <taxon>Bacillati</taxon>
        <taxon>Bacillota</taxon>
        <taxon>Bacilli</taxon>
        <taxon>Lactobacillales</taxon>
        <taxon>Lactobacillaceae</taxon>
        <taxon>Lactobacillus</taxon>
    </lineage>
</organism>
<sequence>MLAKNVGMTINDLARKLGLDFLKLKLPINRLKTRNIGVDLDQKQVNILIRYFSKEAIVPEPVCKFIINQFEQYHKVVSSEEVAKENLLSKRDFRDFVKGLNKNEKFIFLKDNIFAKTEFDAIKKTKIKKLVSLFLKSKISKNIYTSAFVHTFDSKTKQKVRAKINIHLLEGIRTKTWMQGQVVGFYNLKHQDTLPIVALYNGNIEVVDAVKHDPRNRKPFTFIPRQKGKKQPVIWAFNINKLVNSASDHKKKECSSQDHRLFHFINMLMETLNDNKISCEFTNGGSPRDPYIKIVSDSVTFDINKFNVSETDTKKEKESKIKTYGIPNLVNTEEDIYFFTSKKYIFVKKNFRENKAIVVSNSVKIQAGWLPKKDIKIMKGLQEIEGLTGIPVDILVGELLTQWYEAISASYKLEVGCSGSNQEILSYWLRQGEEEEK</sequence>
<dbReference type="RefSeq" id="WP_046325806.1">
    <property type="nucleotide sequence ID" value="NZ_JBHTMT010000007.1"/>
</dbReference>
<dbReference type="HOGENOM" id="CLU_632805_0_0_9"/>
<comment type="caution">
    <text evidence="1">The sequence shown here is derived from an EMBL/GenBank/DDBJ whole genome shotgun (WGS) entry which is preliminary data.</text>
</comment>
<geneLocation type="plasmid" evidence="1">
    <name>pHma8p1</name>
</geneLocation>
<dbReference type="AlphaFoldDB" id="A0A0F4LAV3"/>
<dbReference type="Proteomes" id="UP000033531">
    <property type="component" value="Unassembled WGS sequence"/>
</dbReference>
<dbReference type="PATRIC" id="fig|1218507.3.peg.26"/>
<gene>
    <name evidence="1" type="ORF">JF74_18810</name>
</gene>
<name>A0A0F4LAV3_9LACO</name>